<organism evidence="11 12">
    <name type="scientific">Paramormyrops kingsleyae</name>
    <dbReference type="NCBI Taxonomy" id="1676925"/>
    <lineage>
        <taxon>Eukaryota</taxon>
        <taxon>Metazoa</taxon>
        <taxon>Chordata</taxon>
        <taxon>Craniata</taxon>
        <taxon>Vertebrata</taxon>
        <taxon>Euteleostomi</taxon>
        <taxon>Actinopterygii</taxon>
        <taxon>Neopterygii</taxon>
        <taxon>Teleostei</taxon>
        <taxon>Osteoglossocephala</taxon>
        <taxon>Osteoglossomorpha</taxon>
        <taxon>Osteoglossiformes</taxon>
        <taxon>Mormyridae</taxon>
        <taxon>Paramormyrops</taxon>
    </lineage>
</organism>
<feature type="domain" description="HSR" evidence="10">
    <location>
        <begin position="1"/>
        <end position="107"/>
    </location>
</feature>
<name>A0A3B3RHM3_9TELE</name>
<dbReference type="GO" id="GO:0005634">
    <property type="term" value="C:nucleus"/>
    <property type="evidence" value="ECO:0007669"/>
    <property type="project" value="InterPro"/>
</dbReference>
<feature type="domain" description="PHD-type" evidence="8">
    <location>
        <begin position="269"/>
        <end position="316"/>
    </location>
</feature>
<dbReference type="PROSITE" id="PS50016">
    <property type="entry name" value="ZF_PHD_2"/>
    <property type="match status" value="1"/>
</dbReference>
<evidence type="ECO:0000259" key="8">
    <source>
        <dbReference type="PROSITE" id="PS50016"/>
    </source>
</evidence>
<dbReference type="InterPro" id="IPR019787">
    <property type="entry name" value="Znf_PHD-finger"/>
</dbReference>
<dbReference type="PRINTS" id="PR01711">
    <property type="entry name" value="AIREGULATOR"/>
</dbReference>
<dbReference type="InterPro" id="IPR010919">
    <property type="entry name" value="SAND-like_dom_sf"/>
</dbReference>
<keyword evidence="2" id="KW-0479">Metal-binding</keyword>
<dbReference type="GO" id="GO:0045182">
    <property type="term" value="F:translation regulator activity"/>
    <property type="evidence" value="ECO:0007669"/>
    <property type="project" value="InterPro"/>
</dbReference>
<evidence type="ECO:0000256" key="5">
    <source>
        <dbReference type="ARBA" id="ARBA00023125"/>
    </source>
</evidence>
<reference evidence="11" key="2">
    <citation type="submission" date="2025-09" db="UniProtKB">
        <authorList>
            <consortium name="Ensembl"/>
        </authorList>
    </citation>
    <scope>IDENTIFICATION</scope>
</reference>
<evidence type="ECO:0000256" key="1">
    <source>
        <dbReference type="ARBA" id="ARBA00022553"/>
    </source>
</evidence>
<dbReference type="Gene3D" id="3.10.390.10">
    <property type="entry name" value="SAND domain-like"/>
    <property type="match status" value="1"/>
</dbReference>
<dbReference type="InterPro" id="IPR008087">
    <property type="entry name" value="AIRE"/>
</dbReference>
<feature type="domain" description="SAND" evidence="9">
    <location>
        <begin position="189"/>
        <end position="268"/>
    </location>
</feature>
<evidence type="ECO:0000256" key="6">
    <source>
        <dbReference type="PROSITE-ProRule" id="PRU00146"/>
    </source>
</evidence>
<sequence length="488" mass="53634">MEVTREADPRSRLRASRTEIAMAIDDPFPLLYGLADHDIITDQQFKETLEQKRREGIHKAVYSLLTWLLDREAHVIQAFWNNLSKEYNQERYPKLQSLFVGLRQDRESLSSRHGKKSSGGSRLSVQPPAPLGRKRSPERGQRAQHPHHSKHQRITGPGTKPKSVRKTESADVSRPPMGSGIQAVAASVQRAVTLSSGELPVSCEAMEGILIKQVFESGTTKKCIKLGSEFYSPAKLDELSGRHKSKTAKTQVRNKGAPSSKIKEVLRNDDECAVCRDGGELICCDGCPRAFHLACLLPPLSSIPSGTWRCQRCLGEQPEDVKSHVPTQPPPMTEATSGPTVDFSFFTTLSSASLSSVTTTKSCLAAEPQVGAGQQCAVCQLSGNLTFCLQCLRGFHPHCESLSGKSRCRSCCEMWPSSAESVQQEALSLTLPVALYEDPEEQGAMLAGDSLNKDELEPIIGENSIDGILQWALHNISRPLSERQGFFQ</sequence>
<dbReference type="SUPFAM" id="SSF57903">
    <property type="entry name" value="FYVE/PHD zinc finger"/>
    <property type="match status" value="1"/>
</dbReference>
<dbReference type="AlphaFoldDB" id="A0A3B3RHM3"/>
<evidence type="ECO:0000313" key="12">
    <source>
        <dbReference type="Proteomes" id="UP000261540"/>
    </source>
</evidence>
<dbReference type="GO" id="GO:0005737">
    <property type="term" value="C:cytoplasm"/>
    <property type="evidence" value="ECO:0007669"/>
    <property type="project" value="InterPro"/>
</dbReference>
<dbReference type="Pfam" id="PF01342">
    <property type="entry name" value="SAND"/>
    <property type="match status" value="1"/>
</dbReference>
<dbReference type="SMART" id="SM00258">
    <property type="entry name" value="SAND"/>
    <property type="match status" value="1"/>
</dbReference>
<evidence type="ECO:0000259" key="9">
    <source>
        <dbReference type="PROSITE" id="PS50864"/>
    </source>
</evidence>
<dbReference type="PANTHER" id="PTHR46386:SF11">
    <property type="entry name" value="AUTOIMMUNE REGULATOR"/>
    <property type="match status" value="1"/>
</dbReference>
<dbReference type="GO" id="GO:0008270">
    <property type="term" value="F:zinc ion binding"/>
    <property type="evidence" value="ECO:0007669"/>
    <property type="project" value="UniProtKB-KW"/>
</dbReference>
<keyword evidence="4" id="KW-0862">Zinc</keyword>
<evidence type="ECO:0000256" key="3">
    <source>
        <dbReference type="ARBA" id="ARBA00022771"/>
    </source>
</evidence>
<dbReference type="CDD" id="cd15539">
    <property type="entry name" value="PHD1_AIRE"/>
    <property type="match status" value="1"/>
</dbReference>
<dbReference type="Proteomes" id="UP000261540">
    <property type="component" value="Unplaced"/>
</dbReference>
<dbReference type="Ensembl" id="ENSPKIT00000041870.1">
    <property type="protein sequence ID" value="ENSPKIP00000017360.1"/>
    <property type="gene ID" value="ENSPKIG00000003305.1"/>
</dbReference>
<protein>
    <submittedName>
        <fullName evidence="11">Autoimmune regulator</fullName>
    </submittedName>
</protein>
<feature type="region of interest" description="Disordered" evidence="7">
    <location>
        <begin position="106"/>
        <end position="178"/>
    </location>
</feature>
<evidence type="ECO:0000256" key="2">
    <source>
        <dbReference type="ARBA" id="ARBA00022723"/>
    </source>
</evidence>
<dbReference type="InterPro" id="IPR000770">
    <property type="entry name" value="SAND_dom"/>
</dbReference>
<dbReference type="InterPro" id="IPR001965">
    <property type="entry name" value="Znf_PHD"/>
</dbReference>
<dbReference type="STRING" id="1676925.ENSPKIP00000017360"/>
<dbReference type="InterPro" id="IPR043563">
    <property type="entry name" value="Sp110/Sp140/Sp140L-like"/>
</dbReference>
<dbReference type="InterPro" id="IPR011011">
    <property type="entry name" value="Znf_FYVE_PHD"/>
</dbReference>
<keyword evidence="1" id="KW-0597">Phosphoprotein</keyword>
<feature type="compositionally biased region" description="Basic residues" evidence="7">
    <location>
        <begin position="142"/>
        <end position="153"/>
    </location>
</feature>
<proteinExistence type="predicted"/>
<keyword evidence="12" id="KW-1185">Reference proteome</keyword>
<feature type="region of interest" description="Disordered" evidence="7">
    <location>
        <begin position="241"/>
        <end position="260"/>
    </location>
</feature>
<dbReference type="GeneTree" id="ENSGT00940000161104"/>
<accession>A0A3B3RHM3</accession>
<dbReference type="Pfam" id="PF00628">
    <property type="entry name" value="PHD"/>
    <property type="match status" value="1"/>
</dbReference>
<dbReference type="PROSITE" id="PS50864">
    <property type="entry name" value="SAND"/>
    <property type="match status" value="1"/>
</dbReference>
<evidence type="ECO:0000313" key="11">
    <source>
        <dbReference type="Ensembl" id="ENSPKIP00000017360.1"/>
    </source>
</evidence>
<evidence type="ECO:0000256" key="7">
    <source>
        <dbReference type="SAM" id="MobiDB-lite"/>
    </source>
</evidence>
<evidence type="ECO:0000256" key="4">
    <source>
        <dbReference type="ARBA" id="ARBA00022833"/>
    </source>
</evidence>
<dbReference type="CTD" id="326"/>
<dbReference type="Pfam" id="PF03172">
    <property type="entry name" value="HSR"/>
    <property type="match status" value="1"/>
</dbReference>
<keyword evidence="5" id="KW-0238">DNA-binding</keyword>
<dbReference type="PROSITE" id="PS01359">
    <property type="entry name" value="ZF_PHD_1"/>
    <property type="match status" value="1"/>
</dbReference>
<dbReference type="GO" id="GO:0006959">
    <property type="term" value="P:humoral immune response"/>
    <property type="evidence" value="ECO:0007669"/>
    <property type="project" value="InterPro"/>
</dbReference>
<dbReference type="InterPro" id="IPR004865">
    <property type="entry name" value="HSR_dom"/>
</dbReference>
<dbReference type="InterPro" id="IPR019786">
    <property type="entry name" value="Zinc_finger_PHD-type_CS"/>
</dbReference>
<reference evidence="11" key="1">
    <citation type="submission" date="2025-08" db="UniProtKB">
        <authorList>
            <consortium name="Ensembl"/>
        </authorList>
    </citation>
    <scope>IDENTIFICATION</scope>
</reference>
<dbReference type="GO" id="GO:0003677">
    <property type="term" value="F:DNA binding"/>
    <property type="evidence" value="ECO:0007669"/>
    <property type="project" value="UniProtKB-KW"/>
</dbReference>
<dbReference type="PANTHER" id="PTHR46386">
    <property type="entry name" value="NUCLEAR BODY PROTEIN SP140"/>
    <property type="match status" value="1"/>
</dbReference>
<dbReference type="PROSITE" id="PS51414">
    <property type="entry name" value="HSR"/>
    <property type="match status" value="1"/>
</dbReference>
<dbReference type="InterPro" id="IPR013083">
    <property type="entry name" value="Znf_RING/FYVE/PHD"/>
</dbReference>
<dbReference type="Gene3D" id="3.30.40.10">
    <property type="entry name" value="Zinc/RING finger domain, C3HC4 (zinc finger)"/>
    <property type="match status" value="2"/>
</dbReference>
<keyword evidence="3 6" id="KW-0863">Zinc-finger</keyword>
<dbReference type="SMART" id="SM00249">
    <property type="entry name" value="PHD"/>
    <property type="match status" value="2"/>
</dbReference>
<dbReference type="GO" id="GO:0000981">
    <property type="term" value="F:DNA-binding transcription factor activity, RNA polymerase II-specific"/>
    <property type="evidence" value="ECO:0007669"/>
    <property type="project" value="TreeGrafter"/>
</dbReference>
<evidence type="ECO:0000259" key="10">
    <source>
        <dbReference type="PROSITE" id="PS51414"/>
    </source>
</evidence>
<dbReference type="SUPFAM" id="SSF63763">
    <property type="entry name" value="SAND domain-like"/>
    <property type="match status" value="1"/>
</dbReference>